<gene>
    <name evidence="13" type="ORF">DBW71_06270</name>
</gene>
<proteinExistence type="inferred from homology"/>
<dbReference type="SMART" id="SM00984">
    <property type="entry name" value="UDPG_MGDP_dh_C"/>
    <property type="match status" value="1"/>
</dbReference>
<evidence type="ECO:0000256" key="6">
    <source>
        <dbReference type="ARBA" id="ARBA00023027"/>
    </source>
</evidence>
<dbReference type="InterPro" id="IPR008927">
    <property type="entry name" value="6-PGluconate_DH-like_C_sf"/>
</dbReference>
<dbReference type="Gene3D" id="3.40.50.720">
    <property type="entry name" value="NAD(P)-binding Rossmann-like Domain"/>
    <property type="match status" value="2"/>
</dbReference>
<dbReference type="InterPro" id="IPR036220">
    <property type="entry name" value="UDP-Glc/GDP-Man_DH_C_sf"/>
</dbReference>
<evidence type="ECO:0000259" key="12">
    <source>
        <dbReference type="SMART" id="SM00984"/>
    </source>
</evidence>
<feature type="binding site" evidence="11">
    <location>
        <position position="123"/>
    </location>
    <ligand>
        <name>NAD(+)</name>
        <dbReference type="ChEBI" id="CHEBI:57540"/>
    </ligand>
</feature>
<comment type="similarity">
    <text evidence="2 8">Belongs to the UDP-glucose/GDP-mannose dehydrogenase family.</text>
</comment>
<evidence type="ECO:0000256" key="2">
    <source>
        <dbReference type="ARBA" id="ARBA00006601"/>
    </source>
</evidence>
<evidence type="ECO:0000256" key="1">
    <source>
        <dbReference type="ARBA" id="ARBA00004701"/>
    </source>
</evidence>
<keyword evidence="6 8" id="KW-0520">NAD</keyword>
<feature type="binding site" evidence="10">
    <location>
        <begin position="152"/>
        <end position="155"/>
    </location>
    <ligand>
        <name>substrate</name>
    </ligand>
</feature>
<dbReference type="SUPFAM" id="SSF48179">
    <property type="entry name" value="6-phosphogluconate dehydrogenase C-terminal domain-like"/>
    <property type="match status" value="1"/>
</dbReference>
<sequence>MKISVIGSGYVGLVTATCFADLGHQVVCMDNQEDKIEKINKGLTPIYEENLDELIKKNISKGSLNFSLVNGDIIEKSEAVFIAVGTPMDANGNTDLEILKTCIKDIKVHLEKGIEKVLVIKSTVPVGTCDEIKLMFNNDKQTKVDIVSNPEFLREGSAIQDFMCPDRIVIGSDNQKSIKILKNIYNKLADLGYKIIYTNTKSAELAKYAANSFLAMKVSFINEISDLCETTGADIDEVKNIIGSDKRIGEKFLQPGPGYGGSCFPKDLSSLVNLAKSNDNRIEIVEQVIASNDYRKSKLANRITSKLNQGRVSNITILGVSFKAGTDDIRDSPAIQIIKKLIRDDIKLVVHDPMALANFNESYPNIKTISSLLKAIEGADILVVLTEWPEFANISLSRLSELMRGNKIFDFRNIFSKDVMIKNGFDYECLGR</sequence>
<dbReference type="AlphaFoldDB" id="A0A368DJI3"/>
<dbReference type="PANTHER" id="PTHR43750:SF3">
    <property type="entry name" value="UDP-GLUCOSE 6-DEHYDROGENASE TUAD"/>
    <property type="match status" value="1"/>
</dbReference>
<feature type="binding site" evidence="11">
    <location>
        <position position="330"/>
    </location>
    <ligand>
        <name>NAD(+)</name>
        <dbReference type="ChEBI" id="CHEBI:57540"/>
    </ligand>
</feature>
<comment type="pathway">
    <text evidence="1">Nucleotide-sugar biosynthesis; UDP-alpha-D-glucuronate biosynthesis; UDP-alpha-D-glucuronate from UDP-alpha-D-glucose: step 1/1.</text>
</comment>
<comment type="caution">
    <text evidence="13">The sequence shown here is derived from an EMBL/GenBank/DDBJ whole genome shotgun (WGS) entry which is preliminary data.</text>
</comment>
<dbReference type="EMBL" id="QOQD01000021">
    <property type="protein sequence ID" value="RCL71814.1"/>
    <property type="molecule type" value="Genomic_DNA"/>
</dbReference>
<feature type="binding site" evidence="10">
    <location>
        <begin position="252"/>
        <end position="256"/>
    </location>
    <ligand>
        <name>substrate</name>
    </ligand>
</feature>
<evidence type="ECO:0000256" key="9">
    <source>
        <dbReference type="PIRSR" id="PIRSR500134-1"/>
    </source>
</evidence>
<dbReference type="GO" id="GO:0006065">
    <property type="term" value="P:UDP-glucuronate biosynthetic process"/>
    <property type="evidence" value="ECO:0007669"/>
    <property type="project" value="UniProtKB-UniPathway"/>
</dbReference>
<evidence type="ECO:0000256" key="5">
    <source>
        <dbReference type="ARBA" id="ARBA00023002"/>
    </source>
</evidence>
<feature type="binding site" evidence="10">
    <location>
        <position position="260"/>
    </location>
    <ligand>
        <name>substrate</name>
    </ligand>
</feature>
<dbReference type="GO" id="GO:0003979">
    <property type="term" value="F:UDP-glucose 6-dehydrogenase activity"/>
    <property type="evidence" value="ECO:0007669"/>
    <property type="project" value="UniProtKB-EC"/>
</dbReference>
<feature type="domain" description="UDP-glucose/GDP-mannose dehydrogenase C-terminal" evidence="12">
    <location>
        <begin position="316"/>
        <end position="417"/>
    </location>
</feature>
<dbReference type="NCBIfam" id="TIGR03026">
    <property type="entry name" value="NDP-sugDHase"/>
    <property type="match status" value="1"/>
</dbReference>
<evidence type="ECO:0000256" key="8">
    <source>
        <dbReference type="PIRNR" id="PIRNR000124"/>
    </source>
</evidence>
<feature type="binding site" evidence="11">
    <location>
        <position position="35"/>
    </location>
    <ligand>
        <name>NAD(+)</name>
        <dbReference type="ChEBI" id="CHEBI:57540"/>
    </ligand>
</feature>
<evidence type="ECO:0000256" key="10">
    <source>
        <dbReference type="PIRSR" id="PIRSR500134-2"/>
    </source>
</evidence>
<dbReference type="Pfam" id="PF00984">
    <property type="entry name" value="UDPG_MGDP_dh"/>
    <property type="match status" value="1"/>
</dbReference>
<feature type="binding site" evidence="11">
    <location>
        <position position="86"/>
    </location>
    <ligand>
        <name>NAD(+)</name>
        <dbReference type="ChEBI" id="CHEBI:57540"/>
    </ligand>
</feature>
<organism evidence="13 14">
    <name type="scientific">PS1 clade bacterium</name>
    <dbReference type="NCBI Taxonomy" id="2175152"/>
    <lineage>
        <taxon>Bacteria</taxon>
        <taxon>Pseudomonadati</taxon>
        <taxon>Pseudomonadota</taxon>
        <taxon>Alphaproteobacteria</taxon>
        <taxon>PS1 clade</taxon>
    </lineage>
</organism>
<dbReference type="PIRSF" id="PIRSF500134">
    <property type="entry name" value="UDPglc_DH_bac"/>
    <property type="match status" value="1"/>
</dbReference>
<dbReference type="Pfam" id="PF03721">
    <property type="entry name" value="UDPG_MGDP_dh_N"/>
    <property type="match status" value="1"/>
</dbReference>
<dbReference type="InterPro" id="IPR036291">
    <property type="entry name" value="NAD(P)-bd_dom_sf"/>
</dbReference>
<evidence type="ECO:0000256" key="4">
    <source>
        <dbReference type="ARBA" id="ARBA00015132"/>
    </source>
</evidence>
<feature type="binding site" evidence="10">
    <location>
        <position position="207"/>
    </location>
    <ligand>
        <name>substrate</name>
    </ligand>
</feature>
<dbReference type="GO" id="GO:0000271">
    <property type="term" value="P:polysaccharide biosynthetic process"/>
    <property type="evidence" value="ECO:0007669"/>
    <property type="project" value="InterPro"/>
</dbReference>
<dbReference type="InterPro" id="IPR017476">
    <property type="entry name" value="UDP-Glc/GDP-Man"/>
</dbReference>
<dbReference type="PIRSF" id="PIRSF000124">
    <property type="entry name" value="UDPglc_GDPman_dh"/>
    <property type="match status" value="1"/>
</dbReference>
<feature type="active site" description="Nucleophile" evidence="9">
    <location>
        <position position="263"/>
    </location>
</feature>
<name>A0A368DJI3_9PROT</name>
<dbReference type="Pfam" id="PF03720">
    <property type="entry name" value="UDPG_MGDP_dh_C"/>
    <property type="match status" value="1"/>
</dbReference>
<dbReference type="InterPro" id="IPR028357">
    <property type="entry name" value="UDPglc_DH_bac"/>
</dbReference>
<dbReference type="SUPFAM" id="SSF52413">
    <property type="entry name" value="UDP-glucose/GDP-mannose dehydrogenase C-terminal domain"/>
    <property type="match status" value="1"/>
</dbReference>
<dbReference type="Proteomes" id="UP000253570">
    <property type="component" value="Unassembled WGS sequence"/>
</dbReference>
<reference evidence="13 14" key="1">
    <citation type="journal article" date="2018" name="Microbiome">
        <title>Fine metagenomic profile of the Mediterranean stratified and mixed water columns revealed by assembly and recruitment.</title>
        <authorList>
            <person name="Haro-Moreno J.M."/>
            <person name="Lopez-Perez M."/>
            <person name="De La Torre J.R."/>
            <person name="Picazo A."/>
            <person name="Camacho A."/>
            <person name="Rodriguez-Valera F."/>
        </authorList>
    </citation>
    <scope>NUCLEOTIDE SEQUENCE [LARGE SCALE GENOMIC DNA]</scope>
    <source>
        <strain evidence="13">MED-G57</strain>
    </source>
</reference>
<dbReference type="InterPro" id="IPR014026">
    <property type="entry name" value="UDP-Glc/GDP-Man_DH_dimer"/>
</dbReference>
<dbReference type="UniPathway" id="UPA00038">
    <property type="reaction ID" value="UER00491"/>
</dbReference>
<evidence type="ECO:0000313" key="14">
    <source>
        <dbReference type="Proteomes" id="UP000253570"/>
    </source>
</evidence>
<dbReference type="SUPFAM" id="SSF51735">
    <property type="entry name" value="NAD(P)-binding Rossmann-fold domains"/>
    <property type="match status" value="1"/>
</dbReference>
<dbReference type="InterPro" id="IPR014027">
    <property type="entry name" value="UDP-Glc/GDP-Man_DH_C"/>
</dbReference>
<evidence type="ECO:0000256" key="7">
    <source>
        <dbReference type="ARBA" id="ARBA00047473"/>
    </source>
</evidence>
<dbReference type="Gene3D" id="1.20.5.100">
    <property type="entry name" value="Cytochrome c1, transmembrane anchor, C-terminal"/>
    <property type="match status" value="1"/>
</dbReference>
<feature type="binding site" evidence="11">
    <location>
        <position position="155"/>
    </location>
    <ligand>
        <name>NAD(+)</name>
        <dbReference type="ChEBI" id="CHEBI:57540"/>
    </ligand>
</feature>
<keyword evidence="5 8" id="KW-0560">Oxidoreductase</keyword>
<protein>
    <recommendedName>
        <fullName evidence="4 8">UDP-glucose 6-dehydrogenase</fullName>
        <ecNumber evidence="3 8">1.1.1.22</ecNumber>
    </recommendedName>
</protein>
<feature type="binding site" evidence="11">
    <location>
        <position position="30"/>
    </location>
    <ligand>
        <name>NAD(+)</name>
        <dbReference type="ChEBI" id="CHEBI:57540"/>
    </ligand>
</feature>
<comment type="catalytic activity">
    <reaction evidence="7 8">
        <text>UDP-alpha-D-glucose + 2 NAD(+) + H2O = UDP-alpha-D-glucuronate + 2 NADH + 3 H(+)</text>
        <dbReference type="Rhea" id="RHEA:23596"/>
        <dbReference type="ChEBI" id="CHEBI:15377"/>
        <dbReference type="ChEBI" id="CHEBI:15378"/>
        <dbReference type="ChEBI" id="CHEBI:57540"/>
        <dbReference type="ChEBI" id="CHEBI:57945"/>
        <dbReference type="ChEBI" id="CHEBI:58052"/>
        <dbReference type="ChEBI" id="CHEBI:58885"/>
        <dbReference type="EC" id="1.1.1.22"/>
    </reaction>
</comment>
<dbReference type="PANTHER" id="PTHR43750">
    <property type="entry name" value="UDP-GLUCOSE 6-DEHYDROGENASE TUAD"/>
    <property type="match status" value="1"/>
</dbReference>
<accession>A0A368DJI3</accession>
<feature type="binding site" evidence="10">
    <location>
        <position position="323"/>
    </location>
    <ligand>
        <name>substrate</name>
    </ligand>
</feature>
<dbReference type="InterPro" id="IPR001732">
    <property type="entry name" value="UDP-Glc/GDP-Man_DH_N"/>
</dbReference>
<evidence type="ECO:0000256" key="3">
    <source>
        <dbReference type="ARBA" id="ARBA00012954"/>
    </source>
</evidence>
<dbReference type="GO" id="GO:0051287">
    <property type="term" value="F:NAD binding"/>
    <property type="evidence" value="ECO:0007669"/>
    <property type="project" value="InterPro"/>
</dbReference>
<evidence type="ECO:0000256" key="11">
    <source>
        <dbReference type="PIRSR" id="PIRSR500134-3"/>
    </source>
</evidence>
<dbReference type="EC" id="1.1.1.22" evidence="3 8"/>
<evidence type="ECO:0000313" key="13">
    <source>
        <dbReference type="EMBL" id="RCL71814.1"/>
    </source>
</evidence>
<feature type="binding site" evidence="11">
    <location>
        <position position="266"/>
    </location>
    <ligand>
        <name>NAD(+)</name>
        <dbReference type="ChEBI" id="CHEBI:57540"/>
    </ligand>
</feature>